<accession>N1WBC3</accession>
<dbReference type="EMBL" id="AOGY02000033">
    <property type="protein sequence ID" value="EMY70487.1"/>
    <property type="molecule type" value="Genomic_DNA"/>
</dbReference>
<proteinExistence type="predicted"/>
<feature type="domain" description="PIN" evidence="1">
    <location>
        <begin position="3"/>
        <end position="134"/>
    </location>
</feature>
<protein>
    <submittedName>
        <fullName evidence="3">PIN domain protein</fullName>
    </submittedName>
</protein>
<evidence type="ECO:0000313" key="2">
    <source>
        <dbReference type="EMBL" id="EMY69344.1"/>
    </source>
</evidence>
<dbReference type="STRING" id="1218591.LEP1GSC199_0003"/>
<evidence type="ECO:0000313" key="4">
    <source>
        <dbReference type="Proteomes" id="UP000012227"/>
    </source>
</evidence>
<dbReference type="AlphaFoldDB" id="N1WBC3"/>
<dbReference type="Pfam" id="PF01850">
    <property type="entry name" value="PIN"/>
    <property type="match status" value="1"/>
</dbReference>
<name>N1WBC3_9LEPT</name>
<comment type="caution">
    <text evidence="3">The sequence shown here is derived from an EMBL/GenBank/DDBJ whole genome shotgun (WGS) entry which is preliminary data.</text>
</comment>
<dbReference type="Gene3D" id="3.40.50.1010">
    <property type="entry name" value="5'-nuclease"/>
    <property type="match status" value="1"/>
</dbReference>
<reference evidence="3 4" key="1">
    <citation type="submission" date="2013-03" db="EMBL/GenBank/DDBJ databases">
        <authorList>
            <person name="Harkins D.M."/>
            <person name="Durkin A.S."/>
            <person name="Brinkac L.M."/>
            <person name="Haft D.H."/>
            <person name="Selengut J.D."/>
            <person name="Sanka R."/>
            <person name="DePew J."/>
            <person name="Purushe J."/>
            <person name="Galloway R.L."/>
            <person name="Vinetz J.M."/>
            <person name="Sutton G.G."/>
            <person name="Nierman W.C."/>
            <person name="Fouts D.E."/>
        </authorList>
    </citation>
    <scope>NUCLEOTIDE SEQUENCE [LARGE SCALE GENOMIC DNA]</scope>
    <source>
        <strain evidence="3 4">Waz Holland</strain>
    </source>
</reference>
<gene>
    <name evidence="2" type="ORF">LEP1GSC199_0003</name>
    <name evidence="3" type="ORF">LEP1GSC199_1606</name>
</gene>
<dbReference type="SUPFAM" id="SSF88723">
    <property type="entry name" value="PIN domain-like"/>
    <property type="match status" value="1"/>
</dbReference>
<dbReference type="RefSeq" id="WP_002979771.1">
    <property type="nucleotide sequence ID" value="NZ_AOGY02000033.1"/>
</dbReference>
<sequence length="142" mass="16388">MIVYIDSSVLLSIIFQEESQTQSIEIWKKSKIRVSSILLEAECKISIKRTFLHNKKKLNQTWKENKLTELGKLLDEISLKNIDSTTIDNLDKEDTLSGCRTLDALHLATAMEFQNEIGDELYIFSYDKEFNKVALEMGLKIL</sequence>
<dbReference type="InterPro" id="IPR029060">
    <property type="entry name" value="PIN-like_dom_sf"/>
</dbReference>
<organism evidence="3 4">
    <name type="scientific">Leptospira vanthielii serovar Holland str. Waz Holland = ATCC 700522</name>
    <dbReference type="NCBI Taxonomy" id="1218591"/>
    <lineage>
        <taxon>Bacteria</taxon>
        <taxon>Pseudomonadati</taxon>
        <taxon>Spirochaetota</taxon>
        <taxon>Spirochaetia</taxon>
        <taxon>Leptospirales</taxon>
        <taxon>Leptospiraceae</taxon>
        <taxon>Leptospira</taxon>
    </lineage>
</organism>
<dbReference type="Proteomes" id="UP000012227">
    <property type="component" value="Unassembled WGS sequence"/>
</dbReference>
<dbReference type="EMBL" id="AOGY02000053">
    <property type="protein sequence ID" value="EMY69344.1"/>
    <property type="molecule type" value="Genomic_DNA"/>
</dbReference>
<evidence type="ECO:0000313" key="3">
    <source>
        <dbReference type="EMBL" id="EMY70487.1"/>
    </source>
</evidence>
<evidence type="ECO:0000259" key="1">
    <source>
        <dbReference type="Pfam" id="PF01850"/>
    </source>
</evidence>
<dbReference type="InterPro" id="IPR002716">
    <property type="entry name" value="PIN_dom"/>
</dbReference>